<dbReference type="GO" id="GO:0007608">
    <property type="term" value="P:sensory perception of smell"/>
    <property type="evidence" value="ECO:0007669"/>
    <property type="project" value="UniProtKB-KW"/>
</dbReference>
<protein>
    <submittedName>
        <fullName evidence="8">Olfactory receptor 11L1-like</fullName>
    </submittedName>
</protein>
<keyword evidence="6 8" id="KW-0675">Receptor</keyword>
<keyword evidence="7" id="KW-0812">Transmembrane</keyword>
<evidence type="ECO:0000256" key="2">
    <source>
        <dbReference type="ARBA" id="ARBA00022475"/>
    </source>
</evidence>
<evidence type="ECO:0000256" key="7">
    <source>
        <dbReference type="SAM" id="Phobius"/>
    </source>
</evidence>
<evidence type="ECO:0000256" key="5">
    <source>
        <dbReference type="ARBA" id="ARBA00023040"/>
    </source>
</evidence>
<dbReference type="Proteomes" id="UP001295444">
    <property type="component" value="Chromosome 03"/>
</dbReference>
<gene>
    <name evidence="8" type="ORF">PECUL_23A032333</name>
</gene>
<evidence type="ECO:0000256" key="4">
    <source>
        <dbReference type="ARBA" id="ARBA00022725"/>
    </source>
</evidence>
<dbReference type="SUPFAM" id="SSF81321">
    <property type="entry name" value="Family A G protein-coupled receptor-like"/>
    <property type="match status" value="1"/>
</dbReference>
<keyword evidence="9" id="KW-1185">Reference proteome</keyword>
<keyword evidence="3" id="KW-0716">Sensory transduction</keyword>
<accession>A0AAD1RJY3</accession>
<sequence length="58" mass="6902">RRTMCENNQTKITEFILLGFQDFYNLKIILFMLIMLIYILILSENLLIIVLVTISDHL</sequence>
<keyword evidence="7" id="KW-1133">Transmembrane helix</keyword>
<dbReference type="InterPro" id="IPR050939">
    <property type="entry name" value="Olfactory_GPCR1"/>
</dbReference>
<dbReference type="PANTHER" id="PTHR24242:SF253">
    <property type="entry name" value="OLFACTORY RECEPTOR-RELATED"/>
    <property type="match status" value="1"/>
</dbReference>
<evidence type="ECO:0000313" key="8">
    <source>
        <dbReference type="EMBL" id="CAH2272545.1"/>
    </source>
</evidence>
<keyword evidence="4" id="KW-0552">Olfaction</keyword>
<feature type="transmembrane region" description="Helical" evidence="7">
    <location>
        <begin position="28"/>
        <end position="54"/>
    </location>
</feature>
<dbReference type="EMBL" id="OW240914">
    <property type="protein sequence ID" value="CAH2272545.1"/>
    <property type="molecule type" value="Genomic_DNA"/>
</dbReference>
<dbReference type="PANTHER" id="PTHR24242">
    <property type="entry name" value="G-PROTEIN COUPLED RECEPTOR"/>
    <property type="match status" value="1"/>
</dbReference>
<name>A0AAD1RJY3_PELCU</name>
<feature type="non-terminal residue" evidence="8">
    <location>
        <position position="58"/>
    </location>
</feature>
<keyword evidence="5" id="KW-0297">G-protein coupled receptor</keyword>
<evidence type="ECO:0000256" key="1">
    <source>
        <dbReference type="ARBA" id="ARBA00004651"/>
    </source>
</evidence>
<comment type="subcellular location">
    <subcellularLocation>
        <location evidence="1">Cell membrane</location>
        <topology evidence="1">Multi-pass membrane protein</topology>
    </subcellularLocation>
</comment>
<dbReference type="AlphaFoldDB" id="A0AAD1RJY3"/>
<proteinExistence type="predicted"/>
<evidence type="ECO:0000256" key="3">
    <source>
        <dbReference type="ARBA" id="ARBA00022606"/>
    </source>
</evidence>
<dbReference type="GO" id="GO:0004930">
    <property type="term" value="F:G protein-coupled receptor activity"/>
    <property type="evidence" value="ECO:0007669"/>
    <property type="project" value="UniProtKB-KW"/>
</dbReference>
<keyword evidence="2" id="KW-1003">Cell membrane</keyword>
<keyword evidence="7" id="KW-0472">Membrane</keyword>
<reference evidence="8" key="1">
    <citation type="submission" date="2022-03" db="EMBL/GenBank/DDBJ databases">
        <authorList>
            <person name="Alioto T."/>
            <person name="Alioto T."/>
            <person name="Gomez Garrido J."/>
        </authorList>
    </citation>
    <scope>NUCLEOTIDE SEQUENCE</scope>
</reference>
<organism evidence="8 9">
    <name type="scientific">Pelobates cultripes</name>
    <name type="common">Western spadefoot toad</name>
    <dbReference type="NCBI Taxonomy" id="61616"/>
    <lineage>
        <taxon>Eukaryota</taxon>
        <taxon>Metazoa</taxon>
        <taxon>Chordata</taxon>
        <taxon>Craniata</taxon>
        <taxon>Vertebrata</taxon>
        <taxon>Euteleostomi</taxon>
        <taxon>Amphibia</taxon>
        <taxon>Batrachia</taxon>
        <taxon>Anura</taxon>
        <taxon>Pelobatoidea</taxon>
        <taxon>Pelobatidae</taxon>
        <taxon>Pelobates</taxon>
    </lineage>
</organism>
<feature type="non-terminal residue" evidence="8">
    <location>
        <position position="1"/>
    </location>
</feature>
<evidence type="ECO:0000313" key="9">
    <source>
        <dbReference type="Proteomes" id="UP001295444"/>
    </source>
</evidence>
<evidence type="ECO:0000256" key="6">
    <source>
        <dbReference type="ARBA" id="ARBA00023170"/>
    </source>
</evidence>
<dbReference type="GO" id="GO:0005886">
    <property type="term" value="C:plasma membrane"/>
    <property type="evidence" value="ECO:0007669"/>
    <property type="project" value="UniProtKB-SubCell"/>
</dbReference>
<keyword evidence="5" id="KW-0807">Transducer</keyword>